<keyword evidence="2" id="KW-1185">Reference proteome</keyword>
<dbReference type="Proteomes" id="UP001597119">
    <property type="component" value="Unassembled WGS sequence"/>
</dbReference>
<name>A0ABD6CE14_9EURY</name>
<dbReference type="EMBL" id="JBHUDJ010000012">
    <property type="protein sequence ID" value="MFD1588463.1"/>
    <property type="molecule type" value="Genomic_DNA"/>
</dbReference>
<protein>
    <submittedName>
        <fullName evidence="1">Uncharacterized protein</fullName>
    </submittedName>
</protein>
<comment type="caution">
    <text evidence="1">The sequence shown here is derived from an EMBL/GenBank/DDBJ whole genome shotgun (WGS) entry which is preliminary data.</text>
</comment>
<proteinExistence type="predicted"/>
<sequence length="113" mass="13054">MQTNAESYDTSREKSVAQRAGVIGYDQRGRCHRWDPVRATLYVTVDGDVVHTEELARPAVQHWIDYVREEKCGWIDEWWNTKMPAHDRHQDAKAQAADIRYNLAKNVAQEATA</sequence>
<accession>A0ABD6CE14</accession>
<evidence type="ECO:0000313" key="2">
    <source>
        <dbReference type="Proteomes" id="UP001597119"/>
    </source>
</evidence>
<gene>
    <name evidence="1" type="ORF">ACFR9U_15900</name>
</gene>
<evidence type="ECO:0000313" key="1">
    <source>
        <dbReference type="EMBL" id="MFD1588463.1"/>
    </source>
</evidence>
<dbReference type="RefSeq" id="WP_247382178.1">
    <property type="nucleotide sequence ID" value="NZ_JALLGV010000014.1"/>
</dbReference>
<reference evidence="1 2" key="1">
    <citation type="journal article" date="2019" name="Int. J. Syst. Evol. Microbiol.">
        <title>The Global Catalogue of Microorganisms (GCM) 10K type strain sequencing project: providing services to taxonomists for standard genome sequencing and annotation.</title>
        <authorList>
            <consortium name="The Broad Institute Genomics Platform"/>
            <consortium name="The Broad Institute Genome Sequencing Center for Infectious Disease"/>
            <person name="Wu L."/>
            <person name="Ma J."/>
        </authorList>
    </citation>
    <scope>NUCLEOTIDE SEQUENCE [LARGE SCALE GENOMIC DNA]</scope>
    <source>
        <strain evidence="1 2">CGMCC 1.12125</strain>
    </source>
</reference>
<dbReference type="AlphaFoldDB" id="A0ABD6CE14"/>
<organism evidence="1 2">
    <name type="scientific">Halorientalis brevis</name>
    <dbReference type="NCBI Taxonomy" id="1126241"/>
    <lineage>
        <taxon>Archaea</taxon>
        <taxon>Methanobacteriati</taxon>
        <taxon>Methanobacteriota</taxon>
        <taxon>Stenosarchaea group</taxon>
        <taxon>Halobacteria</taxon>
        <taxon>Halobacteriales</taxon>
        <taxon>Haloarculaceae</taxon>
        <taxon>Halorientalis</taxon>
    </lineage>
</organism>